<evidence type="ECO:0000256" key="1">
    <source>
        <dbReference type="SAM" id="Phobius"/>
    </source>
</evidence>
<proteinExistence type="predicted"/>
<reference evidence="2" key="1">
    <citation type="journal article" date="2014" name="Int. J. Syst. Evol. Microbiol.">
        <title>Complete genome sequence of Corynebacterium casei LMG S-19264T (=DSM 44701T), isolated from a smear-ripened cheese.</title>
        <authorList>
            <consortium name="US DOE Joint Genome Institute (JGI-PGF)"/>
            <person name="Walter F."/>
            <person name="Albersmeier A."/>
            <person name="Kalinowski J."/>
            <person name="Ruckert C."/>
        </authorList>
    </citation>
    <scope>NUCLEOTIDE SEQUENCE</scope>
    <source>
        <strain evidence="2">CGMCC 1.12408</strain>
    </source>
</reference>
<dbReference type="AlphaFoldDB" id="A0A916WCX6"/>
<feature type="transmembrane region" description="Helical" evidence="1">
    <location>
        <begin position="6"/>
        <end position="29"/>
    </location>
</feature>
<keyword evidence="1" id="KW-1133">Transmembrane helix</keyword>
<protein>
    <submittedName>
        <fullName evidence="2">Uncharacterized protein</fullName>
    </submittedName>
</protein>
<accession>A0A916WCX6</accession>
<keyword evidence="1" id="KW-0812">Transmembrane</keyword>
<keyword evidence="3" id="KW-1185">Reference proteome</keyword>
<reference evidence="2" key="2">
    <citation type="submission" date="2020-09" db="EMBL/GenBank/DDBJ databases">
        <authorList>
            <person name="Sun Q."/>
            <person name="Zhou Y."/>
        </authorList>
    </citation>
    <scope>NUCLEOTIDE SEQUENCE</scope>
    <source>
        <strain evidence="2">CGMCC 1.12408</strain>
    </source>
</reference>
<dbReference type="EMBL" id="BMEY01000020">
    <property type="protein sequence ID" value="GGA87020.1"/>
    <property type="molecule type" value="Genomic_DNA"/>
</dbReference>
<evidence type="ECO:0000313" key="3">
    <source>
        <dbReference type="Proteomes" id="UP000613512"/>
    </source>
</evidence>
<name>A0A916WCX6_9BACI</name>
<sequence length="42" mass="4972">MIQHHQYYLTIIYILLSSILGLFLAYLGIKIGEYLSQREVTR</sequence>
<dbReference type="Proteomes" id="UP000613512">
    <property type="component" value="Unassembled WGS sequence"/>
</dbReference>
<gene>
    <name evidence="2" type="ORF">GCM10008025_32330</name>
</gene>
<evidence type="ECO:0000313" key="2">
    <source>
        <dbReference type="EMBL" id="GGA87020.1"/>
    </source>
</evidence>
<organism evidence="2 3">
    <name type="scientific">Ornithinibacillus halotolerans</name>
    <dbReference type="NCBI Taxonomy" id="1274357"/>
    <lineage>
        <taxon>Bacteria</taxon>
        <taxon>Bacillati</taxon>
        <taxon>Bacillota</taxon>
        <taxon>Bacilli</taxon>
        <taxon>Bacillales</taxon>
        <taxon>Bacillaceae</taxon>
        <taxon>Ornithinibacillus</taxon>
    </lineage>
</organism>
<keyword evidence="1" id="KW-0472">Membrane</keyword>
<comment type="caution">
    <text evidence="2">The sequence shown here is derived from an EMBL/GenBank/DDBJ whole genome shotgun (WGS) entry which is preliminary data.</text>
</comment>